<accession>A0A9X2WHF5</accession>
<evidence type="ECO:0000313" key="3">
    <source>
        <dbReference type="Proteomes" id="UP001147830"/>
    </source>
</evidence>
<name>A0A9X2WHF5_9GAMM</name>
<dbReference type="InterPro" id="IPR032710">
    <property type="entry name" value="NTF2-like_dom_sf"/>
</dbReference>
<dbReference type="InterPro" id="IPR048469">
    <property type="entry name" value="YchJ-like_M"/>
</dbReference>
<dbReference type="AlphaFoldDB" id="A0A9X2WHF5"/>
<gene>
    <name evidence="2" type="ORF">NYR02_16025</name>
</gene>
<evidence type="ECO:0000313" key="2">
    <source>
        <dbReference type="EMBL" id="MCT7360531.1"/>
    </source>
</evidence>
<dbReference type="EMBL" id="JAOANI010000028">
    <property type="protein sequence ID" value="MCT7360531.1"/>
    <property type="molecule type" value="Genomic_DNA"/>
</dbReference>
<dbReference type="Proteomes" id="UP001147830">
    <property type="component" value="Unassembled WGS sequence"/>
</dbReference>
<evidence type="ECO:0000259" key="1">
    <source>
        <dbReference type="Pfam" id="PF17775"/>
    </source>
</evidence>
<comment type="caution">
    <text evidence="2">The sequence shown here is derived from an EMBL/GenBank/DDBJ whole genome shotgun (WGS) entry which is preliminary data.</text>
</comment>
<feature type="domain" description="YchJ-like middle NTF2-like" evidence="1">
    <location>
        <begin position="31"/>
        <end position="125"/>
    </location>
</feature>
<dbReference type="Gene3D" id="3.10.450.50">
    <property type="match status" value="1"/>
</dbReference>
<proteinExistence type="predicted"/>
<reference evidence="2" key="2">
    <citation type="submission" date="2022-08" db="EMBL/GenBank/DDBJ databases">
        <authorList>
            <person name="Dong C."/>
        </authorList>
    </citation>
    <scope>NUCLEOTIDE SEQUENCE</scope>
    <source>
        <strain evidence="2">59MF3M-4</strain>
    </source>
</reference>
<dbReference type="SUPFAM" id="SSF103642">
    <property type="entry name" value="Sec-C motif"/>
    <property type="match status" value="1"/>
</dbReference>
<keyword evidence="3" id="KW-1185">Reference proteome</keyword>
<sequence>MNHDTDACPCGSGGLYGDCCKLLHAGQPAGSAEALMRSRYSAFVLGLQDYLLSSWDVRTRPSDLPLDKTTRWFGLTIHDAQQDEDAGSASVSFSARFCEGKDWFCLSEVSSFVLADDGFWRYVDGKAEFQPLHPGRNDPCLCGSEKKFKKCCGA</sequence>
<protein>
    <submittedName>
        <fullName evidence="2">YchJ family metal-binding protein</fullName>
    </submittedName>
</protein>
<dbReference type="Pfam" id="PF02810">
    <property type="entry name" value="SEC-C"/>
    <property type="match status" value="2"/>
</dbReference>
<dbReference type="SUPFAM" id="SSF54427">
    <property type="entry name" value="NTF2-like"/>
    <property type="match status" value="1"/>
</dbReference>
<dbReference type="PANTHER" id="PTHR33747:SF1">
    <property type="entry name" value="ADENYLATE CYCLASE-ASSOCIATED CAP C-TERMINAL DOMAIN-CONTAINING PROTEIN"/>
    <property type="match status" value="1"/>
</dbReference>
<dbReference type="PANTHER" id="PTHR33747">
    <property type="entry name" value="UPF0225 PROTEIN SCO1677"/>
    <property type="match status" value="1"/>
</dbReference>
<reference evidence="2" key="1">
    <citation type="journal article" date="2022" name="Front. Microbiol.">
        <title>Genome-based taxonomic rearrangement of Oceanobacter-related bacteria including the description of Thalassolituus hydrocarbonoclasticus sp. nov. and Thalassolituus pacificus sp. nov. and emended description of the genus Thalassolituus.</title>
        <authorList>
            <person name="Dong C."/>
            <person name="Wei L."/>
            <person name="Wang J."/>
            <person name="Lai Q."/>
            <person name="Huang Z."/>
            <person name="Shao Z."/>
        </authorList>
    </citation>
    <scope>NUCLEOTIDE SEQUENCE</scope>
    <source>
        <strain evidence="2">59MF3M-4</strain>
    </source>
</reference>
<dbReference type="InterPro" id="IPR004027">
    <property type="entry name" value="SEC_C_motif"/>
</dbReference>
<organism evidence="2 3">
    <name type="scientific">Thalassolituus pacificus</name>
    <dbReference type="NCBI Taxonomy" id="2975440"/>
    <lineage>
        <taxon>Bacteria</taxon>
        <taxon>Pseudomonadati</taxon>
        <taxon>Pseudomonadota</taxon>
        <taxon>Gammaproteobacteria</taxon>
        <taxon>Oceanospirillales</taxon>
        <taxon>Oceanospirillaceae</taxon>
        <taxon>Thalassolituus</taxon>
    </lineage>
</organism>
<dbReference type="Pfam" id="PF17775">
    <property type="entry name" value="YchJ_M-like"/>
    <property type="match status" value="1"/>
</dbReference>
<dbReference type="RefSeq" id="WP_260977363.1">
    <property type="nucleotide sequence ID" value="NZ_JAOANI010000028.1"/>
</dbReference>